<evidence type="ECO:0000313" key="2">
    <source>
        <dbReference type="Proteomes" id="UP000239388"/>
    </source>
</evidence>
<protein>
    <submittedName>
        <fullName evidence="1">Uncharacterized protein</fullName>
    </submittedName>
</protein>
<reference evidence="1 2" key="1">
    <citation type="submission" date="2018-02" db="EMBL/GenBank/DDBJ databases">
        <title>Comparative genomes isolates from brazilian mangrove.</title>
        <authorList>
            <person name="Araujo J.E."/>
            <person name="Taketani R.G."/>
            <person name="Silva M.C.P."/>
            <person name="Loureco M.V."/>
            <person name="Andreote F.D."/>
        </authorList>
    </citation>
    <scope>NUCLEOTIDE SEQUENCE [LARGE SCALE GENOMIC DNA]</scope>
    <source>
        <strain evidence="1 2">NAP PRIS-MGV</strain>
    </source>
</reference>
<gene>
    <name evidence="1" type="ORF">C5Y98_23420</name>
</gene>
<proteinExistence type="predicted"/>
<dbReference type="AlphaFoldDB" id="A0A2S8F9C1"/>
<dbReference type="EMBL" id="PUIB01000024">
    <property type="protein sequence ID" value="PQO28735.1"/>
    <property type="molecule type" value="Genomic_DNA"/>
</dbReference>
<evidence type="ECO:0000313" key="1">
    <source>
        <dbReference type="EMBL" id="PQO28735.1"/>
    </source>
</evidence>
<dbReference type="Proteomes" id="UP000239388">
    <property type="component" value="Unassembled WGS sequence"/>
</dbReference>
<name>A0A2S8F9C1_9BACT</name>
<organism evidence="1 2">
    <name type="scientific">Blastopirellula marina</name>
    <dbReference type="NCBI Taxonomy" id="124"/>
    <lineage>
        <taxon>Bacteria</taxon>
        <taxon>Pseudomonadati</taxon>
        <taxon>Planctomycetota</taxon>
        <taxon>Planctomycetia</taxon>
        <taxon>Pirellulales</taxon>
        <taxon>Pirellulaceae</taxon>
        <taxon>Blastopirellula</taxon>
    </lineage>
</organism>
<comment type="caution">
    <text evidence="1">The sequence shown here is derived from an EMBL/GenBank/DDBJ whole genome shotgun (WGS) entry which is preliminary data.</text>
</comment>
<sequence>MNISQVPSQLAFIPSRVEGHEDVSLVRVFADRLVIESASGDRIVRFAKIARYYESFLWRLAQRLMFRRPGAPIVAARDWFHEPSERFFRFYTTPRLTISMPIDEPEDYLTSNFFWIQQVIRSGGFETFDLG</sequence>
<dbReference type="OrthoDB" id="290281at2"/>
<dbReference type="RefSeq" id="WP_105357952.1">
    <property type="nucleotide sequence ID" value="NZ_PUIB01000024.1"/>
</dbReference>
<accession>A0A2S8F9C1</accession>